<reference evidence="2" key="1">
    <citation type="submission" date="2016-10" db="EMBL/GenBank/DDBJ databases">
        <authorList>
            <person name="Varghese N."/>
            <person name="Submissions S."/>
        </authorList>
    </citation>
    <scope>NUCLEOTIDE SEQUENCE [LARGE SCALE GENOMIC DNA]</scope>
    <source>
        <strain evidence="2">DSM 16471</strain>
    </source>
</reference>
<organism evidence="1 2">
    <name type="scientific">Maribacter orientalis</name>
    <dbReference type="NCBI Taxonomy" id="228957"/>
    <lineage>
        <taxon>Bacteria</taxon>
        <taxon>Pseudomonadati</taxon>
        <taxon>Bacteroidota</taxon>
        <taxon>Flavobacteriia</taxon>
        <taxon>Flavobacteriales</taxon>
        <taxon>Flavobacteriaceae</taxon>
        <taxon>Maribacter</taxon>
    </lineage>
</organism>
<accession>A0A1H7RYL8</accession>
<sequence>MASNLENNTNLNSFFEEEYSSLRRYIKSKIIFGFGAGNSQSQNKKRFNVNPCSSMRKDFSQWKYYDEFWKNEGEQAYKNHVDRNHSIDNL</sequence>
<dbReference type="AlphaFoldDB" id="A0A1H7RYL8"/>
<evidence type="ECO:0000313" key="1">
    <source>
        <dbReference type="EMBL" id="SEL65198.1"/>
    </source>
</evidence>
<gene>
    <name evidence="1" type="ORF">SAMN04488008_104433</name>
</gene>
<evidence type="ECO:0000313" key="2">
    <source>
        <dbReference type="Proteomes" id="UP000198990"/>
    </source>
</evidence>
<name>A0A1H7RYL8_9FLAO</name>
<keyword evidence="2" id="KW-1185">Reference proteome</keyword>
<dbReference type="EMBL" id="FNZN01000004">
    <property type="protein sequence ID" value="SEL65198.1"/>
    <property type="molecule type" value="Genomic_DNA"/>
</dbReference>
<dbReference type="OrthoDB" id="1099872at2"/>
<proteinExistence type="predicted"/>
<protein>
    <submittedName>
        <fullName evidence="1">Uncharacterized protein</fullName>
    </submittedName>
</protein>
<dbReference type="RefSeq" id="WP_091624347.1">
    <property type="nucleotide sequence ID" value="NZ_FNZN01000004.1"/>
</dbReference>
<dbReference type="Proteomes" id="UP000198990">
    <property type="component" value="Unassembled WGS sequence"/>
</dbReference>
<dbReference type="STRING" id="228957.SAMN04488008_104433"/>